<evidence type="ECO:0000313" key="1">
    <source>
        <dbReference type="EMBL" id="KAG6476302.1"/>
    </source>
</evidence>
<keyword evidence="2" id="KW-1185">Reference proteome</keyword>
<name>A0A8J5EXF4_ZINOF</name>
<dbReference type="EMBL" id="JACMSC010000018">
    <property type="protein sequence ID" value="KAG6476302.1"/>
    <property type="molecule type" value="Genomic_DNA"/>
</dbReference>
<evidence type="ECO:0000313" key="2">
    <source>
        <dbReference type="Proteomes" id="UP000734854"/>
    </source>
</evidence>
<dbReference type="Proteomes" id="UP000734854">
    <property type="component" value="Unassembled WGS sequence"/>
</dbReference>
<dbReference type="AlphaFoldDB" id="A0A8J5EXF4"/>
<organism evidence="1 2">
    <name type="scientific">Zingiber officinale</name>
    <name type="common">Ginger</name>
    <name type="synonym">Amomum zingiber</name>
    <dbReference type="NCBI Taxonomy" id="94328"/>
    <lineage>
        <taxon>Eukaryota</taxon>
        <taxon>Viridiplantae</taxon>
        <taxon>Streptophyta</taxon>
        <taxon>Embryophyta</taxon>
        <taxon>Tracheophyta</taxon>
        <taxon>Spermatophyta</taxon>
        <taxon>Magnoliopsida</taxon>
        <taxon>Liliopsida</taxon>
        <taxon>Zingiberales</taxon>
        <taxon>Zingiberaceae</taxon>
        <taxon>Zingiber</taxon>
    </lineage>
</organism>
<reference evidence="1 2" key="1">
    <citation type="submission" date="2020-08" db="EMBL/GenBank/DDBJ databases">
        <title>Plant Genome Project.</title>
        <authorList>
            <person name="Zhang R.-G."/>
        </authorList>
    </citation>
    <scope>NUCLEOTIDE SEQUENCE [LARGE SCALE GENOMIC DNA]</scope>
    <source>
        <tissue evidence="1">Rhizome</tissue>
    </source>
</reference>
<sequence>MLWPTGKFYPANFSDMICDVPELRGNNYKIWKERTLLHLGCKDVDYAIRKDEPSPENIALYEKMGAI</sequence>
<gene>
    <name evidence="1" type="ORF">ZIOFF_065541</name>
</gene>
<comment type="caution">
    <text evidence="1">The sequence shown here is derived from an EMBL/GenBank/DDBJ whole genome shotgun (WGS) entry which is preliminary data.</text>
</comment>
<proteinExistence type="predicted"/>
<accession>A0A8J5EXF4</accession>
<protein>
    <submittedName>
        <fullName evidence="1">Uncharacterized protein</fullName>
    </submittedName>
</protein>